<dbReference type="PATRIC" id="fig|45070.6.peg.1855"/>
<feature type="domain" description="Methyltransferase type 11" evidence="1">
    <location>
        <begin position="42"/>
        <end position="129"/>
    </location>
</feature>
<dbReference type="Gene3D" id="3.40.50.150">
    <property type="entry name" value="Vaccinia Virus protein VP39"/>
    <property type="match status" value="1"/>
</dbReference>
<dbReference type="RefSeq" id="WP_058504747.1">
    <property type="nucleotide sequence ID" value="NZ_CAAAIF010000006.1"/>
</dbReference>
<dbReference type="GO" id="GO:0032259">
    <property type="term" value="P:methylation"/>
    <property type="evidence" value="ECO:0007669"/>
    <property type="project" value="UniProtKB-KW"/>
</dbReference>
<proteinExistence type="predicted"/>
<dbReference type="InterPro" id="IPR013216">
    <property type="entry name" value="Methyltransf_11"/>
</dbReference>
<dbReference type="STRING" id="45070.Lnau_1770"/>
<accession>A0A0W0WWU1</accession>
<protein>
    <submittedName>
        <fullName evidence="2">Ubiquinone/menaquinone biosynthesis methyltransferase</fullName>
    </submittedName>
</protein>
<dbReference type="SUPFAM" id="SSF53335">
    <property type="entry name" value="S-adenosyl-L-methionine-dependent methyltransferases"/>
    <property type="match status" value="1"/>
</dbReference>
<dbReference type="CDD" id="cd02440">
    <property type="entry name" value="AdoMet_MTases"/>
    <property type="match status" value="1"/>
</dbReference>
<name>A0A0W0WWU1_9GAMM</name>
<keyword evidence="2" id="KW-0808">Transferase</keyword>
<evidence type="ECO:0000313" key="2">
    <source>
        <dbReference type="EMBL" id="KTD36786.1"/>
    </source>
</evidence>
<evidence type="ECO:0000313" key="3">
    <source>
        <dbReference type="Proteomes" id="UP000054725"/>
    </source>
</evidence>
<keyword evidence="2" id="KW-0830">Ubiquinone</keyword>
<comment type="caution">
    <text evidence="2">The sequence shown here is derived from an EMBL/GenBank/DDBJ whole genome shotgun (WGS) entry which is preliminary data.</text>
</comment>
<organism evidence="2 3">
    <name type="scientific">Legionella nautarum</name>
    <dbReference type="NCBI Taxonomy" id="45070"/>
    <lineage>
        <taxon>Bacteria</taxon>
        <taxon>Pseudomonadati</taxon>
        <taxon>Pseudomonadota</taxon>
        <taxon>Gammaproteobacteria</taxon>
        <taxon>Legionellales</taxon>
        <taxon>Legionellaceae</taxon>
        <taxon>Legionella</taxon>
    </lineage>
</organism>
<dbReference type="AlphaFoldDB" id="A0A0W0WWU1"/>
<sequence>MKDYIKHFGQHSENYLLFRPNYPSILYDYLSSLVHEYQNAWDCGTGNGQAALALAHYFKQITATDINQAQLDLAPKNEKIRYICCTAENTPILTHSIDLITIAQALHWFNFDLFYQEVRRVAKPTGIIAAWCYSLGKFDTILDDLITKLYTDILGDEYWPAERHYIDEEYRTIPFPFTKLNTPSFAIEKKLDFAQFIGYLNTWSAVKEYQQRNKSNPINLIFKELEAIWGDPKQHYRLRWPIHLLVGSI</sequence>
<dbReference type="InterPro" id="IPR029063">
    <property type="entry name" value="SAM-dependent_MTases_sf"/>
</dbReference>
<gene>
    <name evidence="2" type="ORF">Lnau_1770</name>
</gene>
<dbReference type="GO" id="GO:0008757">
    <property type="term" value="F:S-adenosylmethionine-dependent methyltransferase activity"/>
    <property type="evidence" value="ECO:0007669"/>
    <property type="project" value="InterPro"/>
</dbReference>
<reference evidence="2 3" key="1">
    <citation type="submission" date="2015-11" db="EMBL/GenBank/DDBJ databases">
        <title>Genomic analysis of 38 Legionella species identifies large and diverse effector repertoires.</title>
        <authorList>
            <person name="Burstein D."/>
            <person name="Amaro F."/>
            <person name="Zusman T."/>
            <person name="Lifshitz Z."/>
            <person name="Cohen O."/>
            <person name="Gilbert J.A."/>
            <person name="Pupko T."/>
            <person name="Shuman H.A."/>
            <person name="Segal G."/>
        </authorList>
    </citation>
    <scope>NUCLEOTIDE SEQUENCE [LARGE SCALE GENOMIC DNA]</scope>
    <source>
        <strain evidence="2 3">ATCC 49506</strain>
    </source>
</reference>
<evidence type="ECO:0000259" key="1">
    <source>
        <dbReference type="Pfam" id="PF08241"/>
    </source>
</evidence>
<keyword evidence="2" id="KW-0489">Methyltransferase</keyword>
<dbReference type="Proteomes" id="UP000054725">
    <property type="component" value="Unassembled WGS sequence"/>
</dbReference>
<dbReference type="Pfam" id="PF08241">
    <property type="entry name" value="Methyltransf_11"/>
    <property type="match status" value="1"/>
</dbReference>
<dbReference type="EMBL" id="LNYO01000013">
    <property type="protein sequence ID" value="KTD36786.1"/>
    <property type="molecule type" value="Genomic_DNA"/>
</dbReference>
<keyword evidence="3" id="KW-1185">Reference proteome</keyword>
<dbReference type="PANTHER" id="PTHR45180:SF1">
    <property type="entry name" value="OS01G0307686 PROTEIN"/>
    <property type="match status" value="1"/>
</dbReference>
<dbReference type="PANTHER" id="PTHR45180">
    <property type="entry name" value="OS01G0307686 PROTEIN"/>
    <property type="match status" value="1"/>
</dbReference>